<dbReference type="OrthoDB" id="5582146at2759"/>
<reference evidence="1 2" key="1">
    <citation type="submission" date="2015-08" db="EMBL/GenBank/DDBJ databases">
        <title>Emmonsia species relationships and genome sequence.</title>
        <authorList>
            <person name="Cuomo C.A."/>
            <person name="Schwartz I.S."/>
            <person name="Kenyon C."/>
            <person name="De Hoog G.S."/>
            <person name="Govender N.P."/>
            <person name="Botha A."/>
            <person name="Moreno L."/>
            <person name="De Vries M."/>
            <person name="Munoz J.F."/>
            <person name="Stielow J.B."/>
        </authorList>
    </citation>
    <scope>NUCLEOTIDE SEQUENCE [LARGE SCALE GENOMIC DNA]</scope>
    <source>
        <strain evidence="1 2">EI222</strain>
    </source>
</reference>
<proteinExistence type="predicted"/>
<dbReference type="AlphaFoldDB" id="A0A1J9QG20"/>
<comment type="caution">
    <text evidence="1">The sequence shown here is derived from an EMBL/GenBank/DDBJ whole genome shotgun (WGS) entry which is preliminary data.</text>
</comment>
<dbReference type="PANTHER" id="PTHR11603:SF132">
    <property type="entry name" value="C2H2-TYPE DOMAIN-CONTAINING PROTEIN"/>
    <property type="match status" value="1"/>
</dbReference>
<dbReference type="EMBL" id="LGTZ01000064">
    <property type="protein sequence ID" value="OJD27774.1"/>
    <property type="molecule type" value="Genomic_DNA"/>
</dbReference>
<dbReference type="VEuPathDB" id="FungiDB:ACJ73_00822"/>
<keyword evidence="2" id="KW-1185">Reference proteome</keyword>
<dbReference type="PANTHER" id="PTHR11603">
    <property type="entry name" value="AAA FAMILY ATPASE"/>
    <property type="match status" value="1"/>
</dbReference>
<protein>
    <recommendedName>
        <fullName evidence="3">Magnesium chelatase</fullName>
    </recommendedName>
</protein>
<gene>
    <name evidence="1" type="ORF">ACJ73_00822</name>
</gene>
<name>A0A1J9QG20_9EURO</name>
<dbReference type="Proteomes" id="UP000242791">
    <property type="component" value="Unassembled WGS sequence"/>
</dbReference>
<evidence type="ECO:0008006" key="3">
    <source>
        <dbReference type="Google" id="ProtNLM"/>
    </source>
</evidence>
<accession>A0A1J9QG20</accession>
<sequence>MEYPSLHDRIEDLSDIEVVVLLSLVAREHCIIDTEREVLDDLENELILITQNIFGLSHATLNCSPDTSVEEFSNAILAHDAERPDYDRLSSFTSGEGERSVDRLPFGDGLLSLDKPSSRVRTSVLDDRKVVNVIIAKNFDRAPDHVQLLALDLIQNKRVYTQTSFHSAPETFLFIPLVESKPQGLSSLLNRHLNDHIFMSYYHDPQNGFMNLEESTGWFSDDQVSISSVIRKPSLALSKEYDEPYLIREEHIKTLRQLSDNVTLSADMINYLHNIIIFLRMNRGVASGMTAASTRHFQLLTRCLAPLQRVNYVFPSLVALAARRVYRHRIYVAEPANDRSLMYGSSLKAVDMVLAGASPEMIIEEVLAYVEAPL</sequence>
<dbReference type="Gene3D" id="1.10.8.80">
    <property type="entry name" value="Magnesium chelatase subunit I, C-Terminal domain"/>
    <property type="match status" value="1"/>
</dbReference>
<evidence type="ECO:0000313" key="1">
    <source>
        <dbReference type="EMBL" id="OJD27774.1"/>
    </source>
</evidence>
<organism evidence="1 2">
    <name type="scientific">Blastomyces percursus</name>
    <dbReference type="NCBI Taxonomy" id="1658174"/>
    <lineage>
        <taxon>Eukaryota</taxon>
        <taxon>Fungi</taxon>
        <taxon>Dikarya</taxon>
        <taxon>Ascomycota</taxon>
        <taxon>Pezizomycotina</taxon>
        <taxon>Eurotiomycetes</taxon>
        <taxon>Eurotiomycetidae</taxon>
        <taxon>Onygenales</taxon>
        <taxon>Ajellomycetaceae</taxon>
        <taxon>Blastomyces</taxon>
    </lineage>
</organism>
<evidence type="ECO:0000313" key="2">
    <source>
        <dbReference type="Proteomes" id="UP000242791"/>
    </source>
</evidence>
<dbReference type="InterPro" id="IPR052041">
    <property type="entry name" value="Nucleic_acid_metab_PIN/TRAM"/>
</dbReference>